<evidence type="ECO:0000313" key="4">
    <source>
        <dbReference type="Proteomes" id="UP001164020"/>
    </source>
</evidence>
<name>A0ABY7C010_9HYPH</name>
<feature type="domain" description="DNA-binding protein H-NS-like C-terminal" evidence="2">
    <location>
        <begin position="60"/>
        <end position="106"/>
    </location>
</feature>
<dbReference type="InterPro" id="IPR027444">
    <property type="entry name" value="H-NS_C_dom"/>
</dbReference>
<dbReference type="Proteomes" id="UP001164020">
    <property type="component" value="Chromosome"/>
</dbReference>
<proteinExistence type="predicted"/>
<dbReference type="Gene3D" id="4.10.430.10">
    <property type="entry name" value="Histone-like protein H-NS, C-terminal domain"/>
    <property type="match status" value="1"/>
</dbReference>
<keyword evidence="4" id="KW-1185">Reference proteome</keyword>
<dbReference type="SMART" id="SM00528">
    <property type="entry name" value="HNS"/>
    <property type="match status" value="1"/>
</dbReference>
<evidence type="ECO:0000259" key="2">
    <source>
        <dbReference type="SMART" id="SM00528"/>
    </source>
</evidence>
<dbReference type="EMBL" id="CP114029">
    <property type="protein sequence ID" value="WAP69072.1"/>
    <property type="molecule type" value="Genomic_DNA"/>
</dbReference>
<reference evidence="3" key="1">
    <citation type="submission" date="2022-12" db="EMBL/GenBank/DDBJ databases">
        <title>Jiella pelagia sp. nov., isolated from phosphonate enriched culture of Northwest Pacific surface seawater.</title>
        <authorList>
            <person name="Shin D.Y."/>
            <person name="Hwang C.Y."/>
        </authorList>
    </citation>
    <scope>NUCLEOTIDE SEQUENCE</scope>
    <source>
        <strain evidence="3">HL-NP1</strain>
    </source>
</reference>
<dbReference type="RefSeq" id="WP_268881511.1">
    <property type="nucleotide sequence ID" value="NZ_CP114029.1"/>
</dbReference>
<evidence type="ECO:0000313" key="3">
    <source>
        <dbReference type="EMBL" id="WAP69072.1"/>
    </source>
</evidence>
<sequence>MIAKAELEKMGLAELQGLKEAVEAVLAEKANAEMAQLQKRMAELKALGGDPRRPQQQGEGRTRASPKPKYRSLKNPETVWTGRGATPNWLKAEMEETKKPQEAFLIAETA</sequence>
<protein>
    <submittedName>
        <fullName evidence="3">H-NS family nucleoid-associated regulatory protein</fullName>
    </submittedName>
</protein>
<organism evidence="3 4">
    <name type="scientific">Jiella pelagia</name>
    <dbReference type="NCBI Taxonomy" id="2986949"/>
    <lineage>
        <taxon>Bacteria</taxon>
        <taxon>Pseudomonadati</taxon>
        <taxon>Pseudomonadota</taxon>
        <taxon>Alphaproteobacteria</taxon>
        <taxon>Hyphomicrobiales</taxon>
        <taxon>Aurantimonadaceae</taxon>
        <taxon>Jiella</taxon>
    </lineage>
</organism>
<gene>
    <name evidence="3" type="ORF">OH818_01675</name>
</gene>
<feature type="region of interest" description="Disordered" evidence="1">
    <location>
        <begin position="42"/>
        <end position="86"/>
    </location>
</feature>
<dbReference type="SUPFAM" id="SSF81273">
    <property type="entry name" value="H-NS histone-like proteins"/>
    <property type="match status" value="1"/>
</dbReference>
<evidence type="ECO:0000256" key="1">
    <source>
        <dbReference type="SAM" id="MobiDB-lite"/>
    </source>
</evidence>
<dbReference type="Pfam" id="PF00816">
    <property type="entry name" value="Histone_HNS"/>
    <property type="match status" value="1"/>
</dbReference>
<dbReference type="InterPro" id="IPR037150">
    <property type="entry name" value="H-NS_C_dom_sf"/>
</dbReference>
<accession>A0ABY7C010</accession>